<dbReference type="EMBL" id="CALNXI010006001">
    <property type="protein sequence ID" value="CAH3198826.1"/>
    <property type="molecule type" value="Genomic_DNA"/>
</dbReference>
<feature type="region of interest" description="Disordered" evidence="1">
    <location>
        <begin position="88"/>
        <end position="122"/>
    </location>
</feature>
<accession>A0ABN8T3I3</accession>
<feature type="compositionally biased region" description="Basic and acidic residues" evidence="1">
    <location>
        <begin position="98"/>
        <end position="111"/>
    </location>
</feature>
<keyword evidence="3" id="KW-1185">Reference proteome</keyword>
<feature type="region of interest" description="Disordered" evidence="1">
    <location>
        <begin position="42"/>
        <end position="67"/>
    </location>
</feature>
<evidence type="ECO:0000313" key="2">
    <source>
        <dbReference type="EMBL" id="CAH3198826.1"/>
    </source>
</evidence>
<comment type="caution">
    <text evidence="2">The sequence shown here is derived from an EMBL/GenBank/DDBJ whole genome shotgun (WGS) entry which is preliminary data.</text>
</comment>
<proteinExistence type="predicted"/>
<evidence type="ECO:0000313" key="3">
    <source>
        <dbReference type="Proteomes" id="UP001159427"/>
    </source>
</evidence>
<sequence>MNFFGVQKLTYRTEVLEKAHLSADDKTKIKALLDLPNAVEFMSSEESDNNEDGSRGPPPRHIKPLRWERSRLKKIKAVLDASYEARMTKRQKRTAAKITREADKNLSDRPIPKNCPSWAGRQ</sequence>
<dbReference type="Proteomes" id="UP001159427">
    <property type="component" value="Unassembled WGS sequence"/>
</dbReference>
<gene>
    <name evidence="2" type="ORF">PEVE_00037109</name>
</gene>
<organism evidence="2 3">
    <name type="scientific">Porites evermanni</name>
    <dbReference type="NCBI Taxonomy" id="104178"/>
    <lineage>
        <taxon>Eukaryota</taxon>
        <taxon>Metazoa</taxon>
        <taxon>Cnidaria</taxon>
        <taxon>Anthozoa</taxon>
        <taxon>Hexacorallia</taxon>
        <taxon>Scleractinia</taxon>
        <taxon>Fungiina</taxon>
        <taxon>Poritidae</taxon>
        <taxon>Porites</taxon>
    </lineage>
</organism>
<reference evidence="2 3" key="1">
    <citation type="submission" date="2022-05" db="EMBL/GenBank/DDBJ databases">
        <authorList>
            <consortium name="Genoscope - CEA"/>
            <person name="William W."/>
        </authorList>
    </citation>
    <scope>NUCLEOTIDE SEQUENCE [LARGE SCALE GENOMIC DNA]</scope>
</reference>
<evidence type="ECO:0000256" key="1">
    <source>
        <dbReference type="SAM" id="MobiDB-lite"/>
    </source>
</evidence>
<protein>
    <submittedName>
        <fullName evidence="2">Uncharacterized protein</fullName>
    </submittedName>
</protein>
<name>A0ABN8T3I3_9CNID</name>